<dbReference type="EMBL" id="CP003017">
    <property type="protein sequence ID" value="AEN88463.1"/>
    <property type="molecule type" value="Genomic_DNA"/>
</dbReference>
<dbReference type="Proteomes" id="UP000001283">
    <property type="component" value="Chromosome"/>
</dbReference>
<dbReference type="KEGG" id="bmh:BMWSH_1581"/>
<organism evidence="1 2">
    <name type="scientific">Priestia megaterium (strain WSH-002)</name>
    <name type="common">Bacillus megaterium</name>
    <dbReference type="NCBI Taxonomy" id="1006007"/>
    <lineage>
        <taxon>Bacteria</taxon>
        <taxon>Bacillati</taxon>
        <taxon>Bacillota</taxon>
        <taxon>Bacilli</taxon>
        <taxon>Bacillales</taxon>
        <taxon>Bacillaceae</taxon>
        <taxon>Priestia</taxon>
    </lineage>
</organism>
<gene>
    <name evidence="1" type="ORF">BMWSH_1581</name>
</gene>
<sequence length="48" mass="5421">MIIKEEDQNLLKVIAVVMTIGKNVVITEVMDIIIIRGKERVEVSLVVK</sequence>
<evidence type="ECO:0000313" key="1">
    <source>
        <dbReference type="EMBL" id="AEN88463.1"/>
    </source>
</evidence>
<accession>A0A8D4BIN4</accession>
<dbReference type="AlphaFoldDB" id="A0A8D4BIN4"/>
<proteinExistence type="predicted"/>
<name>A0A8D4BIN4_PRIMW</name>
<reference evidence="1 2" key="1">
    <citation type="journal article" date="2011" name="J. Bacteriol.">
        <title>Complete genome sequence of the industrial strain Bacillus megaterium WSH-002.</title>
        <authorList>
            <person name="Liu L."/>
            <person name="Li Y."/>
            <person name="Zhang J."/>
            <person name="Zou W."/>
            <person name="Zhou Z."/>
            <person name="Liu J."/>
            <person name="Li X."/>
            <person name="Wang L."/>
            <person name="Chen J."/>
        </authorList>
    </citation>
    <scope>NUCLEOTIDE SEQUENCE [LARGE SCALE GENOMIC DNA]</scope>
    <source>
        <strain evidence="1 2">WSH-002</strain>
    </source>
</reference>
<evidence type="ECO:0000313" key="2">
    <source>
        <dbReference type="Proteomes" id="UP000001283"/>
    </source>
</evidence>
<protein>
    <submittedName>
        <fullName evidence="1">Uncharacterized protein</fullName>
    </submittedName>
</protein>